<evidence type="ECO:0000313" key="4">
    <source>
        <dbReference type="Proteomes" id="UP000471435"/>
    </source>
</evidence>
<accession>A0A6I4V2B1</accession>
<reference evidence="3 4" key="1">
    <citation type="submission" date="2019-12" db="EMBL/GenBank/DDBJ databases">
        <title>Genomic-based taxomic classification of the family Erythrobacteraceae.</title>
        <authorList>
            <person name="Xu L."/>
        </authorList>
    </citation>
    <scope>NUCLEOTIDE SEQUENCE [LARGE SCALE GENOMIC DNA]</scope>
    <source>
        <strain evidence="3 4">SW-109</strain>
    </source>
</reference>
<proteinExistence type="predicted"/>
<comment type="caution">
    <text evidence="3">The sequence shown here is derived from an EMBL/GenBank/DDBJ whole genome shotgun (WGS) entry which is preliminary data.</text>
</comment>
<dbReference type="RefSeq" id="WP_160731501.1">
    <property type="nucleotide sequence ID" value="NZ_WTYP01000002.1"/>
</dbReference>
<organism evidence="3 4">
    <name type="scientific">Pontixanthobacter luteolus</name>
    <dbReference type="NCBI Taxonomy" id="295089"/>
    <lineage>
        <taxon>Bacteria</taxon>
        <taxon>Pseudomonadati</taxon>
        <taxon>Pseudomonadota</taxon>
        <taxon>Alphaproteobacteria</taxon>
        <taxon>Sphingomonadales</taxon>
        <taxon>Erythrobacteraceae</taxon>
        <taxon>Pontixanthobacter</taxon>
    </lineage>
</organism>
<evidence type="ECO:0000259" key="2">
    <source>
        <dbReference type="Pfam" id="PF05229"/>
    </source>
</evidence>
<evidence type="ECO:0000256" key="1">
    <source>
        <dbReference type="SAM" id="SignalP"/>
    </source>
</evidence>
<dbReference type="Proteomes" id="UP000471435">
    <property type="component" value="Unassembled WGS sequence"/>
</dbReference>
<keyword evidence="1" id="KW-0732">Signal</keyword>
<feature type="signal peptide" evidence="1">
    <location>
        <begin position="1"/>
        <end position="28"/>
    </location>
</feature>
<sequence>MIWTGPSIRLCAIGAALSAIAAAGPALAQDFSGSGFDATGRQQIEVVAVAQPVCNVSPGNASALSNATFTSEGASGGTVSITNLSNPQTALAQPVNVQVEVPVICNSAHEITVRSANGGLQRAGGTRDAVGGFVQFLPYQVRFDWAGQVLSGQSDDGAELAMSIPNAGEGALLVDVALDGSDAPLVAGAYEDTLQIEITAAN</sequence>
<feature type="chain" id="PRO_5026296077" description="Spore coat protein U/FanG domain-containing protein" evidence="1">
    <location>
        <begin position="29"/>
        <end position="202"/>
    </location>
</feature>
<dbReference type="Pfam" id="PF05229">
    <property type="entry name" value="SCPU"/>
    <property type="match status" value="1"/>
</dbReference>
<dbReference type="AlphaFoldDB" id="A0A6I4V2B1"/>
<gene>
    <name evidence="3" type="ORF">GRI43_13000</name>
</gene>
<protein>
    <recommendedName>
        <fullName evidence="2">Spore coat protein U/FanG domain-containing protein</fullName>
    </recommendedName>
</protein>
<dbReference type="OrthoDB" id="7555753at2"/>
<dbReference type="InterPro" id="IPR007893">
    <property type="entry name" value="Spore_coat_U/FanG"/>
</dbReference>
<keyword evidence="4" id="KW-1185">Reference proteome</keyword>
<dbReference type="EMBL" id="WTYP01000002">
    <property type="protein sequence ID" value="MXP48307.1"/>
    <property type="molecule type" value="Genomic_DNA"/>
</dbReference>
<feature type="domain" description="Spore coat protein U/FanG" evidence="2">
    <location>
        <begin position="43"/>
        <end position="196"/>
    </location>
</feature>
<evidence type="ECO:0000313" key="3">
    <source>
        <dbReference type="EMBL" id="MXP48307.1"/>
    </source>
</evidence>
<name>A0A6I4V2B1_9SPHN</name>